<sequence length="146" mass="16488">MYTGLLHAHSGLRYIVIILLLAVIIQSLIGWIGRTKFSNIHKKVAIASMSLVHIQFLIGAVLFFISPKVVFDPSLFGGAIIRFFTLEHPLLMMVAIAVITIGQIKSKSYTNYKSHKRLFWANLIGFLLIMASIPWPFREQLGSGWF</sequence>
<feature type="transmembrane region" description="Helical" evidence="1">
    <location>
        <begin position="12"/>
        <end position="32"/>
    </location>
</feature>
<feature type="transmembrane region" description="Helical" evidence="1">
    <location>
        <begin position="44"/>
        <end position="66"/>
    </location>
</feature>
<evidence type="ECO:0008006" key="4">
    <source>
        <dbReference type="Google" id="ProtNLM"/>
    </source>
</evidence>
<keyword evidence="3" id="KW-1185">Reference proteome</keyword>
<protein>
    <recommendedName>
        <fullName evidence="4">Cytochrome B</fullName>
    </recommendedName>
</protein>
<evidence type="ECO:0000256" key="1">
    <source>
        <dbReference type="SAM" id="Phobius"/>
    </source>
</evidence>
<reference evidence="2 3" key="1">
    <citation type="journal article" date="2015" name="Int. J. Syst. Evol. Microbiol.">
        <title>Carboxylicivirga linearis sp. nov., isolated from a sea cucumber culture pond.</title>
        <authorList>
            <person name="Wang F.Q."/>
            <person name="Zhou Y.X."/>
            <person name="Lin X.Z."/>
            <person name="Chen G.J."/>
            <person name="Du Z.J."/>
        </authorList>
    </citation>
    <scope>NUCLEOTIDE SEQUENCE [LARGE SCALE GENOMIC DNA]</scope>
    <source>
        <strain evidence="2 3">FB218</strain>
    </source>
</reference>
<feature type="transmembrane region" description="Helical" evidence="1">
    <location>
        <begin position="118"/>
        <end position="137"/>
    </location>
</feature>
<accession>A0ABS5JQ93</accession>
<evidence type="ECO:0000313" key="2">
    <source>
        <dbReference type="EMBL" id="MBS2097041.1"/>
    </source>
</evidence>
<comment type="caution">
    <text evidence="2">The sequence shown here is derived from an EMBL/GenBank/DDBJ whole genome shotgun (WGS) entry which is preliminary data.</text>
</comment>
<organism evidence="2 3">
    <name type="scientific">Carboxylicivirga linearis</name>
    <dbReference type="NCBI Taxonomy" id="1628157"/>
    <lineage>
        <taxon>Bacteria</taxon>
        <taxon>Pseudomonadati</taxon>
        <taxon>Bacteroidota</taxon>
        <taxon>Bacteroidia</taxon>
        <taxon>Marinilabiliales</taxon>
        <taxon>Marinilabiliaceae</taxon>
        <taxon>Carboxylicivirga</taxon>
    </lineage>
</organism>
<dbReference type="EMBL" id="JAGUCO010000001">
    <property type="protein sequence ID" value="MBS2097041.1"/>
    <property type="molecule type" value="Genomic_DNA"/>
</dbReference>
<keyword evidence="1" id="KW-0812">Transmembrane</keyword>
<evidence type="ECO:0000313" key="3">
    <source>
        <dbReference type="Proteomes" id="UP000708576"/>
    </source>
</evidence>
<keyword evidence="1" id="KW-1133">Transmembrane helix</keyword>
<dbReference type="RefSeq" id="WP_212212815.1">
    <property type="nucleotide sequence ID" value="NZ_JAGUCO010000001.1"/>
</dbReference>
<gene>
    <name evidence="2" type="ORF">KEM10_02050</name>
</gene>
<dbReference type="Proteomes" id="UP000708576">
    <property type="component" value="Unassembled WGS sequence"/>
</dbReference>
<keyword evidence="1" id="KW-0472">Membrane</keyword>
<name>A0ABS5JQ93_9BACT</name>
<proteinExistence type="predicted"/>
<feature type="transmembrane region" description="Helical" evidence="1">
    <location>
        <begin position="86"/>
        <end position="106"/>
    </location>
</feature>